<feature type="domain" description="Alcohol dehydrogenase iron-type/glycerol dehydrogenase GldA" evidence="4">
    <location>
        <begin position="15"/>
        <end position="157"/>
    </location>
</feature>
<feature type="domain" description="Fe-containing alcohol dehydrogenase-like C-terminal" evidence="5">
    <location>
        <begin position="169"/>
        <end position="358"/>
    </location>
</feature>
<dbReference type="PANTHER" id="PTHR11496:SF102">
    <property type="entry name" value="ALCOHOL DEHYDROGENASE 4"/>
    <property type="match status" value="1"/>
</dbReference>
<dbReference type="EMBL" id="JBHSLD010000014">
    <property type="protein sequence ID" value="MFC5382011.1"/>
    <property type="molecule type" value="Genomic_DNA"/>
</dbReference>
<evidence type="ECO:0000259" key="5">
    <source>
        <dbReference type="Pfam" id="PF25137"/>
    </source>
</evidence>
<keyword evidence="2 6" id="KW-0560">Oxidoreductase</keyword>
<keyword evidence="3" id="KW-0520">NAD</keyword>
<evidence type="ECO:0000256" key="2">
    <source>
        <dbReference type="ARBA" id="ARBA00023002"/>
    </source>
</evidence>
<dbReference type="InterPro" id="IPR034786">
    <property type="entry name" value="MAR"/>
</dbReference>
<evidence type="ECO:0000256" key="3">
    <source>
        <dbReference type="ARBA" id="ARBA00023027"/>
    </source>
</evidence>
<dbReference type="SUPFAM" id="SSF56796">
    <property type="entry name" value="Dehydroquinate synthase-like"/>
    <property type="match status" value="1"/>
</dbReference>
<dbReference type="InterPro" id="IPR056798">
    <property type="entry name" value="ADH_Fe_C"/>
</dbReference>
<dbReference type="GO" id="GO:0018506">
    <property type="term" value="F:maleylacetate reductase activity"/>
    <property type="evidence" value="ECO:0007669"/>
    <property type="project" value="UniProtKB-EC"/>
</dbReference>
<dbReference type="CDD" id="cd08177">
    <property type="entry name" value="MAR"/>
    <property type="match status" value="1"/>
</dbReference>
<dbReference type="PANTHER" id="PTHR11496">
    <property type="entry name" value="ALCOHOL DEHYDROGENASE"/>
    <property type="match status" value="1"/>
</dbReference>
<name>A0ABW0GV17_9MICO</name>
<evidence type="ECO:0000313" key="6">
    <source>
        <dbReference type="EMBL" id="MFC5382011.1"/>
    </source>
</evidence>
<dbReference type="InterPro" id="IPR001670">
    <property type="entry name" value="ADH_Fe/GldA"/>
</dbReference>
<dbReference type="Pfam" id="PF00465">
    <property type="entry name" value="Fe-ADH"/>
    <property type="match status" value="1"/>
</dbReference>
<comment type="caution">
    <text evidence="6">The sequence shown here is derived from an EMBL/GenBank/DDBJ whole genome shotgun (WGS) entry which is preliminary data.</text>
</comment>
<dbReference type="Gene3D" id="3.40.50.1970">
    <property type="match status" value="1"/>
</dbReference>
<dbReference type="Proteomes" id="UP001596122">
    <property type="component" value="Unassembled WGS sequence"/>
</dbReference>
<accession>A0ABW0GV17</accession>
<comment type="similarity">
    <text evidence="1">Belongs to the iron-containing alcohol dehydrogenase family.</text>
</comment>
<evidence type="ECO:0000313" key="7">
    <source>
        <dbReference type="Proteomes" id="UP001596122"/>
    </source>
</evidence>
<protein>
    <submittedName>
        <fullName evidence="6">Maleylacetate reductase</fullName>
        <ecNumber evidence="6">1.3.1.32</ecNumber>
    </submittedName>
</protein>
<proteinExistence type="inferred from homology"/>
<gene>
    <name evidence="6" type="ORF">ACFPJ6_14635</name>
</gene>
<dbReference type="Pfam" id="PF25137">
    <property type="entry name" value="ADH_Fe_C"/>
    <property type="match status" value="1"/>
</dbReference>
<dbReference type="EC" id="1.3.1.32" evidence="6"/>
<sequence length="368" mass="37954">MTRSEGFTYTSTRSRVVFGVDASRERLAAEVDALGGQRVLVVAGAAEMPLARELAEPFADRVVGWFDDVRQHVPVECAEAARALARDTSADLLLSVGGGSTTGTAKAVALTDRLPVLAVPTTYAGSEMTNVWGLTEGARKTTGVDDVVAPRTVVYDPALTVGLPPGLSAASGLNAMAHCVEALWAPGANPVTTLLAVEAVAGLTRGLPGVLADGEDLTARSDVLYGAWLAGTAFATAGSGLHHKTCHVLGGAFALPHAEMHAVVLPHVLAFQTPALHPATVDRLSRALQGPGAERPAELLADLDDALGIPAGLRDVGLREEDLPEAATLVADVVADGAIPNPRPISRADVDALVRAAWAGRPRRGGPE</sequence>
<reference evidence="7" key="1">
    <citation type="journal article" date="2019" name="Int. J. Syst. Evol. Microbiol.">
        <title>The Global Catalogue of Microorganisms (GCM) 10K type strain sequencing project: providing services to taxonomists for standard genome sequencing and annotation.</title>
        <authorList>
            <consortium name="The Broad Institute Genomics Platform"/>
            <consortium name="The Broad Institute Genome Sequencing Center for Infectious Disease"/>
            <person name="Wu L."/>
            <person name="Ma J."/>
        </authorList>
    </citation>
    <scope>NUCLEOTIDE SEQUENCE [LARGE SCALE GENOMIC DNA]</scope>
    <source>
        <strain evidence="7">CCUG 43114</strain>
    </source>
</reference>
<organism evidence="6 7">
    <name type="scientific">Aquipuribacter nitratireducens</name>
    <dbReference type="NCBI Taxonomy" id="650104"/>
    <lineage>
        <taxon>Bacteria</taxon>
        <taxon>Bacillati</taxon>
        <taxon>Actinomycetota</taxon>
        <taxon>Actinomycetes</taxon>
        <taxon>Micrococcales</taxon>
        <taxon>Intrasporangiaceae</taxon>
        <taxon>Aquipuribacter</taxon>
    </lineage>
</organism>
<evidence type="ECO:0000256" key="1">
    <source>
        <dbReference type="ARBA" id="ARBA00007358"/>
    </source>
</evidence>
<dbReference type="InterPro" id="IPR039697">
    <property type="entry name" value="Alcohol_dehydrogenase_Fe"/>
</dbReference>
<evidence type="ECO:0000259" key="4">
    <source>
        <dbReference type="Pfam" id="PF00465"/>
    </source>
</evidence>
<dbReference type="RefSeq" id="WP_340269932.1">
    <property type="nucleotide sequence ID" value="NZ_JBBEOG010000005.1"/>
</dbReference>
<keyword evidence="7" id="KW-1185">Reference proteome</keyword>
<dbReference type="Gene3D" id="1.20.1090.10">
    <property type="entry name" value="Dehydroquinate synthase-like - alpha domain"/>
    <property type="match status" value="1"/>
</dbReference>